<dbReference type="Proteomes" id="UP001161691">
    <property type="component" value="Unassembled WGS sequence"/>
</dbReference>
<keyword evidence="5 9" id="KW-0418">Kinase</keyword>
<feature type="transmembrane region" description="Helical" evidence="7">
    <location>
        <begin position="287"/>
        <end position="310"/>
    </location>
</feature>
<dbReference type="Pfam" id="PF06580">
    <property type="entry name" value="His_kinase"/>
    <property type="match status" value="1"/>
</dbReference>
<evidence type="ECO:0000313" key="10">
    <source>
        <dbReference type="Proteomes" id="UP001161691"/>
    </source>
</evidence>
<dbReference type="InterPro" id="IPR003660">
    <property type="entry name" value="HAMP_dom"/>
</dbReference>
<dbReference type="SUPFAM" id="SSF158472">
    <property type="entry name" value="HAMP domain-like"/>
    <property type="match status" value="1"/>
</dbReference>
<reference evidence="9" key="1">
    <citation type="submission" date="2023-04" db="EMBL/GenBank/DDBJ databases">
        <title>Comparative genomic analysis of Cohnella hashimotonis sp. nov., isolated from the International Space Station.</title>
        <authorList>
            <person name="Venkateswaran K."/>
            <person name="Simpson A."/>
        </authorList>
    </citation>
    <scope>NUCLEOTIDE SEQUENCE</scope>
    <source>
        <strain evidence="9">F6_2S_P_1</strain>
    </source>
</reference>
<evidence type="ECO:0000256" key="7">
    <source>
        <dbReference type="SAM" id="Phobius"/>
    </source>
</evidence>
<evidence type="ECO:0000313" key="9">
    <source>
        <dbReference type="EMBL" id="MDI4649544.1"/>
    </source>
</evidence>
<evidence type="ECO:0000256" key="3">
    <source>
        <dbReference type="ARBA" id="ARBA00022553"/>
    </source>
</evidence>
<sequence>MQLFARLGNLSIFPKLILTFIAIILPMFGLSIGLNELGKREVKQQLSNTMNAQIHYYFLSLEKEIQQIIRTQMEMVNDPDLQKLVGLGSILSEYEKSVLIGNLDNKLRSYRESSVYIKDISLYVNSVAHVVTTANTAAHPVTKESMDEVYQAMFTHGFPLIYAKDRLYVNVNEPVAPGSGKAVPYMLQVELSVDAITMTLNSFNPNGETVLFNNAWSIGSEKDPGLFAQIKQRVMPDEKNASGQSSLRVDKKTYLTFYEKSLALDAALLFYMPENRVLGTLKTYQTWSWLLVASSLVIVIVFSYGIYMLIHRPLRRLVKQFKSVEAGNFNVSSSHKNQDEFGYLFRQFNKMVQNLKVLIDDLYVQKIRLQHSELKQLQAQINPHFLYNSFFTLHRLILNYDNDSAAVVSKNLGEYFQYITRNAQDEVSLESEIKHARSYVEIQNVRFSNRIETEFGSLPAHLHDIRVPRLIVQPIIENVYQHGLGDKVLEGRVRVGFEEADGKLRIGVEDNGPGLGPAEVDLLRSRMDQADPGGESTGLINVHRRLQLKFGAEYGVSIARSELGGLFASIIIPIERRDQP</sequence>
<dbReference type="InterPro" id="IPR036890">
    <property type="entry name" value="HATPase_C_sf"/>
</dbReference>
<evidence type="ECO:0000256" key="4">
    <source>
        <dbReference type="ARBA" id="ARBA00022679"/>
    </source>
</evidence>
<accession>A0ABT6TS45</accession>
<dbReference type="Gene3D" id="6.10.340.10">
    <property type="match status" value="1"/>
</dbReference>
<dbReference type="EMBL" id="JAGRPV010000001">
    <property type="protein sequence ID" value="MDI4649544.1"/>
    <property type="molecule type" value="Genomic_DNA"/>
</dbReference>
<dbReference type="Gene3D" id="3.30.565.10">
    <property type="entry name" value="Histidine kinase-like ATPase, C-terminal domain"/>
    <property type="match status" value="1"/>
</dbReference>
<keyword evidence="2" id="KW-1003">Cell membrane</keyword>
<keyword evidence="10" id="KW-1185">Reference proteome</keyword>
<evidence type="ECO:0000256" key="2">
    <source>
        <dbReference type="ARBA" id="ARBA00022475"/>
    </source>
</evidence>
<protein>
    <submittedName>
        <fullName evidence="9">Histidine kinase</fullName>
    </submittedName>
</protein>
<proteinExistence type="predicted"/>
<evidence type="ECO:0000256" key="6">
    <source>
        <dbReference type="ARBA" id="ARBA00023136"/>
    </source>
</evidence>
<dbReference type="PANTHER" id="PTHR34220:SF7">
    <property type="entry name" value="SENSOR HISTIDINE KINASE YPDA"/>
    <property type="match status" value="1"/>
</dbReference>
<keyword evidence="7" id="KW-0812">Transmembrane</keyword>
<gene>
    <name evidence="9" type="ORF">KB449_31740</name>
</gene>
<dbReference type="SMART" id="SM00304">
    <property type="entry name" value="HAMP"/>
    <property type="match status" value="1"/>
</dbReference>
<dbReference type="Pfam" id="PF00672">
    <property type="entry name" value="HAMP"/>
    <property type="match status" value="1"/>
</dbReference>
<comment type="caution">
    <text evidence="9">The sequence shown here is derived from an EMBL/GenBank/DDBJ whole genome shotgun (WGS) entry which is preliminary data.</text>
</comment>
<keyword evidence="4" id="KW-0808">Transferase</keyword>
<evidence type="ECO:0000256" key="1">
    <source>
        <dbReference type="ARBA" id="ARBA00004651"/>
    </source>
</evidence>
<dbReference type="Pfam" id="PF02518">
    <property type="entry name" value="HATPase_c"/>
    <property type="match status" value="1"/>
</dbReference>
<dbReference type="InterPro" id="IPR003594">
    <property type="entry name" value="HATPase_dom"/>
</dbReference>
<keyword evidence="7" id="KW-1133">Transmembrane helix</keyword>
<dbReference type="PANTHER" id="PTHR34220">
    <property type="entry name" value="SENSOR HISTIDINE KINASE YPDA"/>
    <property type="match status" value="1"/>
</dbReference>
<dbReference type="InterPro" id="IPR050640">
    <property type="entry name" value="Bact_2-comp_sensor_kinase"/>
</dbReference>
<evidence type="ECO:0000259" key="8">
    <source>
        <dbReference type="PROSITE" id="PS50885"/>
    </source>
</evidence>
<dbReference type="SUPFAM" id="SSF55874">
    <property type="entry name" value="ATPase domain of HSP90 chaperone/DNA topoisomerase II/histidine kinase"/>
    <property type="match status" value="1"/>
</dbReference>
<organism evidence="9 10">
    <name type="scientific">Cohnella hashimotonis</name>
    <dbReference type="NCBI Taxonomy" id="2826895"/>
    <lineage>
        <taxon>Bacteria</taxon>
        <taxon>Bacillati</taxon>
        <taxon>Bacillota</taxon>
        <taxon>Bacilli</taxon>
        <taxon>Bacillales</taxon>
        <taxon>Paenibacillaceae</taxon>
        <taxon>Cohnella</taxon>
    </lineage>
</organism>
<feature type="transmembrane region" description="Helical" evidence="7">
    <location>
        <begin position="12"/>
        <end position="34"/>
    </location>
</feature>
<keyword evidence="3" id="KW-0597">Phosphoprotein</keyword>
<evidence type="ECO:0000256" key="5">
    <source>
        <dbReference type="ARBA" id="ARBA00022777"/>
    </source>
</evidence>
<dbReference type="GO" id="GO:0016301">
    <property type="term" value="F:kinase activity"/>
    <property type="evidence" value="ECO:0007669"/>
    <property type="project" value="UniProtKB-KW"/>
</dbReference>
<comment type="subcellular location">
    <subcellularLocation>
        <location evidence="1">Cell membrane</location>
        <topology evidence="1">Multi-pass membrane protein</topology>
    </subcellularLocation>
</comment>
<dbReference type="PROSITE" id="PS50885">
    <property type="entry name" value="HAMP"/>
    <property type="match status" value="1"/>
</dbReference>
<dbReference type="RefSeq" id="WP_282912166.1">
    <property type="nucleotide sequence ID" value="NZ_JAGRPV010000001.1"/>
</dbReference>
<feature type="domain" description="HAMP" evidence="8">
    <location>
        <begin position="308"/>
        <end position="360"/>
    </location>
</feature>
<keyword evidence="6 7" id="KW-0472">Membrane</keyword>
<dbReference type="InterPro" id="IPR010559">
    <property type="entry name" value="Sig_transdc_His_kin_internal"/>
</dbReference>
<dbReference type="CDD" id="cd06225">
    <property type="entry name" value="HAMP"/>
    <property type="match status" value="1"/>
</dbReference>
<name>A0ABT6TS45_9BACL</name>